<keyword evidence="9" id="KW-1185">Reference proteome</keyword>
<feature type="domain" description="Diphosphomevalonate decarboxylase-like N-terminal" evidence="7">
    <location>
        <begin position="60"/>
        <end position="217"/>
    </location>
</feature>
<dbReference type="InParanoid" id="A0A1H9EWU3"/>
<dbReference type="SUPFAM" id="SSF54211">
    <property type="entry name" value="Ribosomal protein S5 domain 2-like"/>
    <property type="match status" value="1"/>
</dbReference>
<keyword evidence="3" id="KW-0067">ATP-binding</keyword>
<feature type="domain" description="Mvd1 C-terminal" evidence="6">
    <location>
        <begin position="247"/>
        <end position="373"/>
    </location>
</feature>
<evidence type="ECO:0000259" key="7">
    <source>
        <dbReference type="Pfam" id="PF22700"/>
    </source>
</evidence>
<dbReference type="GO" id="GO:0016831">
    <property type="term" value="F:carboxy-lyase activity"/>
    <property type="evidence" value="ECO:0007669"/>
    <property type="project" value="InterPro"/>
</dbReference>
<evidence type="ECO:0000256" key="4">
    <source>
        <dbReference type="ARBA" id="ARBA00023098"/>
    </source>
</evidence>
<name>A0A1H9EWU3_9BACT</name>
<dbReference type="GO" id="GO:0008299">
    <property type="term" value="P:isoprenoid biosynthetic process"/>
    <property type="evidence" value="ECO:0007669"/>
    <property type="project" value="InterPro"/>
</dbReference>
<dbReference type="InterPro" id="IPR053859">
    <property type="entry name" value="MVD-like_N"/>
</dbReference>
<sequence>MTLPLGTAAGRREANGWEGGVIKARPILYYKNSNILNYHNPSLTVISSEIIPGAIRWRSPSNIALVKYWGKHGNQLPQNASVSFTLSGAATDTTLRYKSRQEAGESVEVALLLDGTPNSGFTERTKAFLEKLLPVYPFLKQLSFTIETSNSFPHSAGIASSASGMSALALCLVSLEEELFEPFADRAEFLAKASYLSRLGSGSACRSVYGGAAVWGKLPGLDGSSDEYAVSVTESLHEVFKNYHDDILLISKSEKSVSSRAGHGLMEGNPYATARYAQANRRTDEMLSVLKHGNVERFGEILESEALTLHALMMSSHPPYILIRPNTLQVIERIHRYRADTGNPLYFTLDAGPNLHLLYPHAVAAEVKQFIREELLYFCEDKMYLADRVGKGPERLEVNE</sequence>
<accession>A0A1H9EWU3</accession>
<dbReference type="SUPFAM" id="SSF55060">
    <property type="entry name" value="GHMP Kinase, C-terminal domain"/>
    <property type="match status" value="1"/>
</dbReference>
<dbReference type="Gene3D" id="3.30.230.10">
    <property type="match status" value="1"/>
</dbReference>
<evidence type="ECO:0000313" key="8">
    <source>
        <dbReference type="EMBL" id="SEQ30236.1"/>
    </source>
</evidence>
<keyword evidence="5" id="KW-0456">Lyase</keyword>
<dbReference type="InterPro" id="IPR014721">
    <property type="entry name" value="Ribsml_uS5_D2-typ_fold_subgr"/>
</dbReference>
<evidence type="ECO:0000256" key="2">
    <source>
        <dbReference type="ARBA" id="ARBA00022741"/>
    </source>
</evidence>
<evidence type="ECO:0000259" key="6">
    <source>
        <dbReference type="Pfam" id="PF18376"/>
    </source>
</evidence>
<protein>
    <submittedName>
        <fullName evidence="8">Diphosphomevalonate decarboxylase</fullName>
    </submittedName>
</protein>
<dbReference type="InterPro" id="IPR005935">
    <property type="entry name" value="Mev_decarb"/>
</dbReference>
<evidence type="ECO:0000313" key="9">
    <source>
        <dbReference type="Proteomes" id="UP000199021"/>
    </source>
</evidence>
<dbReference type="InterPro" id="IPR041431">
    <property type="entry name" value="Mvd1_C"/>
</dbReference>
<dbReference type="Proteomes" id="UP000199021">
    <property type="component" value="Unassembled WGS sequence"/>
</dbReference>
<dbReference type="PIRSF" id="PIRSF015950">
    <property type="entry name" value="Mev_P_decrbx"/>
    <property type="match status" value="1"/>
</dbReference>
<dbReference type="Pfam" id="PF22700">
    <property type="entry name" value="MVD-like_N"/>
    <property type="match status" value="1"/>
</dbReference>
<dbReference type="GO" id="GO:0005524">
    <property type="term" value="F:ATP binding"/>
    <property type="evidence" value="ECO:0007669"/>
    <property type="project" value="UniProtKB-KW"/>
</dbReference>
<dbReference type="InterPro" id="IPR020568">
    <property type="entry name" value="Ribosomal_Su5_D2-typ_SF"/>
</dbReference>
<dbReference type="Gene3D" id="3.30.70.890">
    <property type="entry name" value="GHMP kinase, C-terminal domain"/>
    <property type="match status" value="1"/>
</dbReference>
<dbReference type="InterPro" id="IPR036554">
    <property type="entry name" value="GHMP_kinase_C_sf"/>
</dbReference>
<gene>
    <name evidence="8" type="ORF">SAMN05444359_1083</name>
</gene>
<proteinExistence type="predicted"/>
<keyword evidence="2" id="KW-0547">Nucleotide-binding</keyword>
<keyword evidence="1" id="KW-0444">Lipid biosynthesis</keyword>
<evidence type="ECO:0000256" key="5">
    <source>
        <dbReference type="ARBA" id="ARBA00023239"/>
    </source>
</evidence>
<keyword evidence="4" id="KW-0443">Lipid metabolism</keyword>
<dbReference type="EMBL" id="FOFB01000008">
    <property type="protein sequence ID" value="SEQ30236.1"/>
    <property type="molecule type" value="Genomic_DNA"/>
</dbReference>
<reference evidence="9" key="1">
    <citation type="submission" date="2016-10" db="EMBL/GenBank/DDBJ databases">
        <authorList>
            <person name="Varghese N."/>
            <person name="Submissions S."/>
        </authorList>
    </citation>
    <scope>NUCLEOTIDE SEQUENCE [LARGE SCALE GENOMIC DNA]</scope>
    <source>
        <strain evidence="9">DSM 24740</strain>
    </source>
</reference>
<dbReference type="PANTHER" id="PTHR10977:SF3">
    <property type="entry name" value="DIPHOSPHOMEVALONATE DECARBOXYLASE"/>
    <property type="match status" value="1"/>
</dbReference>
<dbReference type="STRING" id="478744.SAMN05444359_1083"/>
<organism evidence="8 9">
    <name type="scientific">Neolewinella agarilytica</name>
    <dbReference type="NCBI Taxonomy" id="478744"/>
    <lineage>
        <taxon>Bacteria</taxon>
        <taxon>Pseudomonadati</taxon>
        <taxon>Bacteroidota</taxon>
        <taxon>Saprospiria</taxon>
        <taxon>Saprospirales</taxon>
        <taxon>Lewinellaceae</taxon>
        <taxon>Neolewinella</taxon>
    </lineage>
</organism>
<dbReference type="PANTHER" id="PTHR10977">
    <property type="entry name" value="DIPHOSPHOMEVALONATE DECARBOXYLASE"/>
    <property type="match status" value="1"/>
</dbReference>
<evidence type="ECO:0000256" key="3">
    <source>
        <dbReference type="ARBA" id="ARBA00022840"/>
    </source>
</evidence>
<evidence type="ECO:0000256" key="1">
    <source>
        <dbReference type="ARBA" id="ARBA00022516"/>
    </source>
</evidence>
<dbReference type="AlphaFoldDB" id="A0A1H9EWU3"/>
<dbReference type="Pfam" id="PF18376">
    <property type="entry name" value="MDD_C"/>
    <property type="match status" value="1"/>
</dbReference>